<evidence type="ECO:0000313" key="3">
    <source>
        <dbReference type="EMBL" id="MDG3005333.1"/>
    </source>
</evidence>
<comment type="caution">
    <text evidence="3">The sequence shown here is derived from an EMBL/GenBank/DDBJ whole genome shotgun (WGS) entry which is preliminary data.</text>
</comment>
<dbReference type="Gene3D" id="3.30.530.20">
    <property type="match status" value="1"/>
</dbReference>
<proteinExistence type="inferred from homology"/>
<dbReference type="InterPro" id="IPR023393">
    <property type="entry name" value="START-like_dom_sf"/>
</dbReference>
<dbReference type="SMART" id="SM00849">
    <property type="entry name" value="Lactamase_B"/>
    <property type="match status" value="1"/>
</dbReference>
<dbReference type="CDD" id="cd07814">
    <property type="entry name" value="SRPBCC_CalC_Aha1-like"/>
    <property type="match status" value="1"/>
</dbReference>
<dbReference type="InterPro" id="IPR001279">
    <property type="entry name" value="Metallo-B-lactamas"/>
</dbReference>
<keyword evidence="4" id="KW-1185">Reference proteome</keyword>
<feature type="domain" description="Metallo-beta-lactamase" evidence="2">
    <location>
        <begin position="205"/>
        <end position="417"/>
    </location>
</feature>
<dbReference type="EMBL" id="JARRAG010000002">
    <property type="protein sequence ID" value="MDG3005333.1"/>
    <property type="molecule type" value="Genomic_DNA"/>
</dbReference>
<reference evidence="3 4" key="1">
    <citation type="submission" date="2023-03" db="EMBL/GenBank/DDBJ databases">
        <title>Paludisphaera mucosa sp. nov. a novel planctomycete from northern fen.</title>
        <authorList>
            <person name="Ivanova A."/>
        </authorList>
    </citation>
    <scope>NUCLEOTIDE SEQUENCE [LARGE SCALE GENOMIC DNA]</scope>
    <source>
        <strain evidence="3 4">Pla2</strain>
    </source>
</reference>
<dbReference type="InterPro" id="IPR050855">
    <property type="entry name" value="NDM-1-like"/>
</dbReference>
<dbReference type="Gene3D" id="3.60.15.10">
    <property type="entry name" value="Ribonuclease Z/Hydroxyacylglutathione hydrolase-like"/>
    <property type="match status" value="1"/>
</dbReference>
<dbReference type="CDD" id="cd07721">
    <property type="entry name" value="yflN-like_MBL-fold"/>
    <property type="match status" value="1"/>
</dbReference>
<comment type="similarity">
    <text evidence="1">Belongs to the AHA1 family.</text>
</comment>
<accession>A0ABT6FCL0</accession>
<protein>
    <submittedName>
        <fullName evidence="3">MBL fold metallo-hydrolase</fullName>
    </submittedName>
</protein>
<evidence type="ECO:0000259" key="2">
    <source>
        <dbReference type="SMART" id="SM00849"/>
    </source>
</evidence>
<dbReference type="Pfam" id="PF08327">
    <property type="entry name" value="AHSA1"/>
    <property type="match status" value="1"/>
</dbReference>
<gene>
    <name evidence="3" type="ORF">PZE19_16200</name>
</gene>
<organism evidence="3 4">
    <name type="scientific">Paludisphaera mucosa</name>
    <dbReference type="NCBI Taxonomy" id="3030827"/>
    <lineage>
        <taxon>Bacteria</taxon>
        <taxon>Pseudomonadati</taxon>
        <taxon>Planctomycetota</taxon>
        <taxon>Planctomycetia</taxon>
        <taxon>Isosphaerales</taxon>
        <taxon>Isosphaeraceae</taxon>
        <taxon>Paludisphaera</taxon>
    </lineage>
</organism>
<dbReference type="SUPFAM" id="SSF55961">
    <property type="entry name" value="Bet v1-like"/>
    <property type="match status" value="1"/>
</dbReference>
<evidence type="ECO:0000313" key="4">
    <source>
        <dbReference type="Proteomes" id="UP001216907"/>
    </source>
</evidence>
<dbReference type="InterPro" id="IPR036866">
    <property type="entry name" value="RibonucZ/Hydroxyglut_hydro"/>
</dbReference>
<dbReference type="InterPro" id="IPR013538">
    <property type="entry name" value="ASHA1/2-like_C"/>
</dbReference>
<dbReference type="Proteomes" id="UP001216907">
    <property type="component" value="Unassembled WGS sequence"/>
</dbReference>
<evidence type="ECO:0000256" key="1">
    <source>
        <dbReference type="ARBA" id="ARBA00006817"/>
    </source>
</evidence>
<dbReference type="Pfam" id="PF00753">
    <property type="entry name" value="Lactamase_B"/>
    <property type="match status" value="1"/>
</dbReference>
<dbReference type="PANTHER" id="PTHR42951:SF17">
    <property type="entry name" value="METALLO-BETA-LACTAMASE DOMAIN-CONTAINING PROTEIN"/>
    <property type="match status" value="1"/>
</dbReference>
<dbReference type="SUPFAM" id="SSF56281">
    <property type="entry name" value="Metallo-hydrolase/oxidoreductase"/>
    <property type="match status" value="1"/>
</dbReference>
<dbReference type="PANTHER" id="PTHR42951">
    <property type="entry name" value="METALLO-BETA-LACTAMASE DOMAIN-CONTAINING"/>
    <property type="match status" value="1"/>
</dbReference>
<name>A0ABT6FCL0_9BACT</name>
<sequence length="497" mass="53871">MPLDPTAPVRVVRRFEEPAERVFDAWLDPLVAGRWLFATPTGTMVQVAIDARVGGSYEIVERREGDEVEHVGAYFRLDRPRSLAFTLWVPKYSQETSRISVDVAPLEAGCELTLTHRDLDPADHAVAEAGWTTALENLAATLAQGRHDGCGSLAGDPDFPDLAEKRPRRLRMSVHQESATDAAGVEPQEWPRPVAEGLAFLRTGIVNVFLVGRPGAGDRNWVLVDAGLPGWADSIADAAARRFGERARPAAIVLTHGHFDHVGALETLADRWDAPIYAHAMELPYLTGRSAYPPPDPTVGGGAMATLSWLYPRGPIDLGDRVHPLPEDGTVPGLPGWRWVATPGHTPGHVSFFRDADRALIAGDAFVTTRQESALAMMAQRREIHGPPKYYTCDWEAARRSVEALAALDPETAGTGHGEPLSGEVLRVGLQALARDFDRAAVPTYGRYVGRPARADATGVVSVPRDVPHPLLRLGAGFAVGFALGTAVQRLTRDRRA</sequence>